<dbReference type="Proteomes" id="UP001149140">
    <property type="component" value="Unassembled WGS sequence"/>
</dbReference>
<dbReference type="RefSeq" id="WP_270046116.1">
    <property type="nucleotide sequence ID" value="NZ_JAPDOD010000079.1"/>
</dbReference>
<evidence type="ECO:0000256" key="5">
    <source>
        <dbReference type="ARBA" id="ARBA00025453"/>
    </source>
</evidence>
<gene>
    <name evidence="6 8" type="primary">tsf</name>
    <name evidence="8" type="ORF">OM076_41765</name>
</gene>
<keyword evidence="4 6" id="KW-0648">Protein biosynthesis</keyword>
<sequence>MTAPTISAKQVGELRKLTGAGMMECKNALTETDGDVDKAVELLRVRLGDKALKVGGREATEGTVASYIHSNGKVGVLVEVDCNTDFVARNEDFISFAREIALHIAASPSTLYVSEDEIPQDAKDAELRVFEQQAADKPENIRPKIAEGKLKAWMKDVVLLNQVHVNADKYEGKTIEELRATLSGTTGENVVIRRFSRFAVGA</sequence>
<dbReference type="Gene3D" id="1.10.286.20">
    <property type="match status" value="1"/>
</dbReference>
<dbReference type="FunFam" id="1.10.8.10:FF:000001">
    <property type="entry name" value="Elongation factor Ts"/>
    <property type="match status" value="1"/>
</dbReference>
<evidence type="ECO:0000256" key="4">
    <source>
        <dbReference type="ARBA" id="ARBA00022917"/>
    </source>
</evidence>
<comment type="similarity">
    <text evidence="1 6">Belongs to the EF-Ts family.</text>
</comment>
<dbReference type="PROSITE" id="PS01126">
    <property type="entry name" value="EF_TS_1"/>
    <property type="match status" value="1"/>
</dbReference>
<dbReference type="InterPro" id="IPR018101">
    <property type="entry name" value="Transl_elong_Ts_CS"/>
</dbReference>
<evidence type="ECO:0000259" key="7">
    <source>
        <dbReference type="Pfam" id="PF00889"/>
    </source>
</evidence>
<organism evidence="8 9">
    <name type="scientific">Solirubrobacter ginsenosidimutans</name>
    <dbReference type="NCBI Taxonomy" id="490573"/>
    <lineage>
        <taxon>Bacteria</taxon>
        <taxon>Bacillati</taxon>
        <taxon>Actinomycetota</taxon>
        <taxon>Thermoleophilia</taxon>
        <taxon>Solirubrobacterales</taxon>
        <taxon>Solirubrobacteraceae</taxon>
        <taxon>Solirubrobacter</taxon>
    </lineage>
</organism>
<comment type="subcellular location">
    <subcellularLocation>
        <location evidence="6">Cytoplasm</location>
    </subcellularLocation>
</comment>
<accession>A0A9X3N4C1</accession>
<feature type="domain" description="Translation elongation factor EFTs/EF1B dimerisation" evidence="7">
    <location>
        <begin position="58"/>
        <end position="169"/>
    </location>
</feature>
<reference evidence="8" key="1">
    <citation type="submission" date="2022-10" db="EMBL/GenBank/DDBJ databases">
        <title>The WGS of Solirubrobacter ginsenosidimutans DSM 21036.</title>
        <authorList>
            <person name="Jiang Z."/>
        </authorList>
    </citation>
    <scope>NUCLEOTIDE SEQUENCE</scope>
    <source>
        <strain evidence="8">DSM 21036</strain>
    </source>
</reference>
<evidence type="ECO:0000313" key="9">
    <source>
        <dbReference type="Proteomes" id="UP001149140"/>
    </source>
</evidence>
<protein>
    <recommendedName>
        <fullName evidence="2 6">Elongation factor Ts</fullName>
        <shortName evidence="6">EF-Ts</shortName>
    </recommendedName>
</protein>
<dbReference type="Gene3D" id="3.30.479.20">
    <property type="entry name" value="Elongation factor Ts, dimerisation domain"/>
    <property type="match status" value="1"/>
</dbReference>
<evidence type="ECO:0000313" key="8">
    <source>
        <dbReference type="EMBL" id="MDA0166863.1"/>
    </source>
</evidence>
<dbReference type="InterPro" id="IPR009060">
    <property type="entry name" value="UBA-like_sf"/>
</dbReference>
<dbReference type="Gene3D" id="1.10.8.10">
    <property type="entry name" value="DNA helicase RuvA subunit, C-terminal domain"/>
    <property type="match status" value="1"/>
</dbReference>
<evidence type="ECO:0000256" key="6">
    <source>
        <dbReference type="HAMAP-Rule" id="MF_00050"/>
    </source>
</evidence>
<keyword evidence="9" id="KW-1185">Reference proteome</keyword>
<feature type="region of interest" description="Involved in Mg(2+) ion dislocation from EF-Tu" evidence="6">
    <location>
        <begin position="84"/>
        <end position="87"/>
    </location>
</feature>
<name>A0A9X3N4C1_9ACTN</name>
<dbReference type="PANTHER" id="PTHR11741:SF0">
    <property type="entry name" value="ELONGATION FACTOR TS, MITOCHONDRIAL"/>
    <property type="match status" value="1"/>
</dbReference>
<comment type="caution">
    <text evidence="8">The sequence shown here is derived from an EMBL/GenBank/DDBJ whole genome shotgun (WGS) entry which is preliminary data.</text>
</comment>
<evidence type="ECO:0000256" key="2">
    <source>
        <dbReference type="ARBA" id="ARBA00016956"/>
    </source>
</evidence>
<evidence type="ECO:0000256" key="3">
    <source>
        <dbReference type="ARBA" id="ARBA00022768"/>
    </source>
</evidence>
<dbReference type="InterPro" id="IPR014039">
    <property type="entry name" value="Transl_elong_EFTs/EF1B_dimer"/>
</dbReference>
<dbReference type="HAMAP" id="MF_00050">
    <property type="entry name" value="EF_Ts"/>
    <property type="match status" value="1"/>
</dbReference>
<dbReference type="EMBL" id="JAPDOD010000079">
    <property type="protein sequence ID" value="MDA0166863.1"/>
    <property type="molecule type" value="Genomic_DNA"/>
</dbReference>
<keyword evidence="6" id="KW-0963">Cytoplasm</keyword>
<dbReference type="SUPFAM" id="SSF46934">
    <property type="entry name" value="UBA-like"/>
    <property type="match status" value="1"/>
</dbReference>
<proteinExistence type="inferred from homology"/>
<dbReference type="CDD" id="cd14275">
    <property type="entry name" value="UBA_EF-Ts"/>
    <property type="match status" value="1"/>
</dbReference>
<dbReference type="GO" id="GO:0005737">
    <property type="term" value="C:cytoplasm"/>
    <property type="evidence" value="ECO:0007669"/>
    <property type="project" value="UniProtKB-SubCell"/>
</dbReference>
<dbReference type="AlphaFoldDB" id="A0A9X3N4C1"/>
<comment type="function">
    <text evidence="5 6">Associates with the EF-Tu.GDP complex and induces the exchange of GDP to GTP. It remains bound to the aminoacyl-tRNA.EF-Tu.GTP complex up to the GTP hydrolysis stage on the ribosome.</text>
</comment>
<dbReference type="InterPro" id="IPR036402">
    <property type="entry name" value="EF-Ts_dimer_sf"/>
</dbReference>
<dbReference type="InterPro" id="IPR001816">
    <property type="entry name" value="Transl_elong_EFTs/EF1B"/>
</dbReference>
<dbReference type="GO" id="GO:0003746">
    <property type="term" value="F:translation elongation factor activity"/>
    <property type="evidence" value="ECO:0007669"/>
    <property type="project" value="UniProtKB-UniRule"/>
</dbReference>
<keyword evidence="3 6" id="KW-0251">Elongation factor</keyword>
<dbReference type="PANTHER" id="PTHR11741">
    <property type="entry name" value="ELONGATION FACTOR TS"/>
    <property type="match status" value="1"/>
</dbReference>
<dbReference type="SUPFAM" id="SSF54713">
    <property type="entry name" value="Elongation factor Ts (EF-Ts), dimerisation domain"/>
    <property type="match status" value="1"/>
</dbReference>
<dbReference type="Pfam" id="PF00889">
    <property type="entry name" value="EF_TS"/>
    <property type="match status" value="1"/>
</dbReference>
<evidence type="ECO:0000256" key="1">
    <source>
        <dbReference type="ARBA" id="ARBA00005532"/>
    </source>
</evidence>